<dbReference type="InterPro" id="IPR042099">
    <property type="entry name" value="ANL_N_sf"/>
</dbReference>
<protein>
    <recommendedName>
        <fullName evidence="1">AMP-dependent synthetase/ligase domain-containing protein</fullName>
    </recommendedName>
</protein>
<evidence type="ECO:0000259" key="1">
    <source>
        <dbReference type="Pfam" id="PF00501"/>
    </source>
</evidence>
<dbReference type="InterPro" id="IPR000873">
    <property type="entry name" value="AMP-dep_synth/lig_dom"/>
</dbReference>
<dbReference type="EMBL" id="BMDI01000001">
    <property type="protein sequence ID" value="GGI18564.1"/>
    <property type="molecule type" value="Genomic_DNA"/>
</dbReference>
<dbReference type="Pfam" id="PF00501">
    <property type="entry name" value="AMP-binding"/>
    <property type="match status" value="1"/>
</dbReference>
<dbReference type="RefSeq" id="WP_188380587.1">
    <property type="nucleotide sequence ID" value="NZ_BMDI01000001.1"/>
</dbReference>
<dbReference type="Proteomes" id="UP000642180">
    <property type="component" value="Unassembled WGS sequence"/>
</dbReference>
<proteinExistence type="predicted"/>
<gene>
    <name evidence="2" type="ORF">GCM10008066_14650</name>
</gene>
<name>A0A8J3ATC9_9BURK</name>
<keyword evidence="3" id="KW-1185">Reference proteome</keyword>
<dbReference type="Gene3D" id="3.40.50.12780">
    <property type="entry name" value="N-terminal domain of ligase-like"/>
    <property type="match status" value="1"/>
</dbReference>
<sequence>MKQDLDLFALLRQQAVRLPLDIATDSPRRAISFRRFWSRIERATARLQGEWHVEPGDHVVYWGNAHPDALILLVAVARCGARLLPLERSDLRQQASVIWEHYQPKAVVHDDGLLIDSSLHAAVITSLPSMLSVRCHHDEDVEENDALPSLVDLHWEAGQLQARTYSLHALAEKATMAEHLQTVSGATCPVQVQEELFNPHLLSSRIFPALLRGETVTFV</sequence>
<feature type="domain" description="AMP-dependent synthetase/ligase" evidence="1">
    <location>
        <begin position="12"/>
        <end position="128"/>
    </location>
</feature>
<organism evidence="2 3">
    <name type="scientific">Oxalicibacterium faecigallinarum</name>
    <dbReference type="NCBI Taxonomy" id="573741"/>
    <lineage>
        <taxon>Bacteria</taxon>
        <taxon>Pseudomonadati</taxon>
        <taxon>Pseudomonadota</taxon>
        <taxon>Betaproteobacteria</taxon>
        <taxon>Burkholderiales</taxon>
        <taxon>Oxalobacteraceae</taxon>
        <taxon>Oxalicibacterium</taxon>
    </lineage>
</organism>
<reference evidence="3" key="1">
    <citation type="journal article" date="2019" name="Int. J. Syst. Evol. Microbiol.">
        <title>The Global Catalogue of Microorganisms (GCM) 10K type strain sequencing project: providing services to taxonomists for standard genome sequencing and annotation.</title>
        <authorList>
            <consortium name="The Broad Institute Genomics Platform"/>
            <consortium name="The Broad Institute Genome Sequencing Center for Infectious Disease"/>
            <person name="Wu L."/>
            <person name="Ma J."/>
        </authorList>
    </citation>
    <scope>NUCLEOTIDE SEQUENCE [LARGE SCALE GENOMIC DNA]</scope>
    <source>
        <strain evidence="3">CCM 2767</strain>
    </source>
</reference>
<comment type="caution">
    <text evidence="2">The sequence shown here is derived from an EMBL/GenBank/DDBJ whole genome shotgun (WGS) entry which is preliminary data.</text>
</comment>
<dbReference type="SUPFAM" id="SSF56801">
    <property type="entry name" value="Acetyl-CoA synthetase-like"/>
    <property type="match status" value="1"/>
</dbReference>
<dbReference type="AlphaFoldDB" id="A0A8J3ATC9"/>
<accession>A0A8J3ATC9</accession>
<evidence type="ECO:0000313" key="3">
    <source>
        <dbReference type="Proteomes" id="UP000642180"/>
    </source>
</evidence>
<evidence type="ECO:0000313" key="2">
    <source>
        <dbReference type="EMBL" id="GGI18564.1"/>
    </source>
</evidence>